<dbReference type="EMBL" id="JAODUO010000549">
    <property type="protein sequence ID" value="KAK2178292.1"/>
    <property type="molecule type" value="Genomic_DNA"/>
</dbReference>
<accession>A0AAD9KVV3</accession>
<dbReference type="Proteomes" id="UP001209878">
    <property type="component" value="Unassembled WGS sequence"/>
</dbReference>
<sequence length="193" mass="21925">MMDVNSNMFRDTASEAQLHAERQHSSCLPGCIFQYHGKIPESAYRVESFSSPLEEAVFDNNVTRLDKLVNEGHVVHAQLKIGDMACIEYAAMMGYDEILQKLINRSINASILKQYFALNDVVERAYMISYHKAIFFDCNALAEANRYEAALFAAVEYNRPQCVEVMVECARASRCLPSRFLHQRQPDGAAERC</sequence>
<dbReference type="SUPFAM" id="SSF48403">
    <property type="entry name" value="Ankyrin repeat"/>
    <property type="match status" value="1"/>
</dbReference>
<dbReference type="InterPro" id="IPR036770">
    <property type="entry name" value="Ankyrin_rpt-contain_sf"/>
</dbReference>
<dbReference type="AlphaFoldDB" id="A0AAD9KVV3"/>
<name>A0AAD9KVV3_RIDPI</name>
<protein>
    <submittedName>
        <fullName evidence="1">Uncharacterized protein</fullName>
    </submittedName>
</protein>
<comment type="caution">
    <text evidence="1">The sequence shown here is derived from an EMBL/GenBank/DDBJ whole genome shotgun (WGS) entry which is preliminary data.</text>
</comment>
<organism evidence="1 2">
    <name type="scientific">Ridgeia piscesae</name>
    <name type="common">Tubeworm</name>
    <dbReference type="NCBI Taxonomy" id="27915"/>
    <lineage>
        <taxon>Eukaryota</taxon>
        <taxon>Metazoa</taxon>
        <taxon>Spiralia</taxon>
        <taxon>Lophotrochozoa</taxon>
        <taxon>Annelida</taxon>
        <taxon>Polychaeta</taxon>
        <taxon>Sedentaria</taxon>
        <taxon>Canalipalpata</taxon>
        <taxon>Sabellida</taxon>
        <taxon>Siboglinidae</taxon>
        <taxon>Ridgeia</taxon>
    </lineage>
</organism>
<gene>
    <name evidence="1" type="ORF">NP493_549g01033</name>
</gene>
<reference evidence="1" key="1">
    <citation type="journal article" date="2023" name="Mol. Biol. Evol.">
        <title>Third-Generation Sequencing Reveals the Adaptive Role of the Epigenome in Three Deep-Sea Polychaetes.</title>
        <authorList>
            <person name="Perez M."/>
            <person name="Aroh O."/>
            <person name="Sun Y."/>
            <person name="Lan Y."/>
            <person name="Juniper S.K."/>
            <person name="Young C.R."/>
            <person name="Angers B."/>
            <person name="Qian P.Y."/>
        </authorList>
    </citation>
    <scope>NUCLEOTIDE SEQUENCE</scope>
    <source>
        <strain evidence="1">R07B-5</strain>
    </source>
</reference>
<keyword evidence="2" id="KW-1185">Reference proteome</keyword>
<dbReference type="Gene3D" id="1.25.40.20">
    <property type="entry name" value="Ankyrin repeat-containing domain"/>
    <property type="match status" value="1"/>
</dbReference>
<evidence type="ECO:0000313" key="2">
    <source>
        <dbReference type="Proteomes" id="UP001209878"/>
    </source>
</evidence>
<evidence type="ECO:0000313" key="1">
    <source>
        <dbReference type="EMBL" id="KAK2178292.1"/>
    </source>
</evidence>
<proteinExistence type="predicted"/>